<evidence type="ECO:0000256" key="4">
    <source>
        <dbReference type="ARBA" id="ARBA00022927"/>
    </source>
</evidence>
<evidence type="ECO:0000313" key="10">
    <source>
        <dbReference type="Proteomes" id="UP000002866"/>
    </source>
</evidence>
<feature type="region of interest" description="Disordered" evidence="7">
    <location>
        <begin position="625"/>
        <end position="689"/>
    </location>
</feature>
<dbReference type="GO" id="GO:0006886">
    <property type="term" value="P:intracellular protein transport"/>
    <property type="evidence" value="ECO:0007669"/>
    <property type="project" value="InterPro"/>
</dbReference>
<dbReference type="InterPro" id="IPR016024">
    <property type="entry name" value="ARM-type_fold"/>
</dbReference>
<dbReference type="PANTHER" id="PTHR11134">
    <property type="entry name" value="ADAPTOR COMPLEX SUBUNIT BETA FAMILY MEMBER"/>
    <property type="match status" value="1"/>
</dbReference>
<feature type="domain" description="Clathrin/coatomer adaptor adaptin-like N-terminal" evidence="8">
    <location>
        <begin position="9"/>
        <end position="541"/>
    </location>
</feature>
<dbReference type="InParanoid" id="I2H364"/>
<comment type="function">
    <text evidence="6">Adaptins are components of the adaptor complexes which link clathrin to receptors in coated vesicles. Clathrin-associated protein complexes are believed to interact with the cytoplasmic tails of membrane proteins, leading to their selection and concentration.</text>
</comment>
<evidence type="ECO:0000256" key="7">
    <source>
        <dbReference type="SAM" id="MobiDB-lite"/>
    </source>
</evidence>
<organism evidence="9 10">
    <name type="scientific">Henningerozyma blattae (strain ATCC 34711 / CBS 6284 / DSM 70876 / NBRC 10599 / NRRL Y-10934 / UCD 77-7)</name>
    <name type="common">Yeast</name>
    <name type="synonym">Tetrapisispora blattae</name>
    <dbReference type="NCBI Taxonomy" id="1071380"/>
    <lineage>
        <taxon>Eukaryota</taxon>
        <taxon>Fungi</taxon>
        <taxon>Dikarya</taxon>
        <taxon>Ascomycota</taxon>
        <taxon>Saccharomycotina</taxon>
        <taxon>Saccharomycetes</taxon>
        <taxon>Saccharomycetales</taxon>
        <taxon>Saccharomycetaceae</taxon>
        <taxon>Henningerozyma</taxon>
    </lineage>
</organism>
<name>I2H364_HENB6</name>
<gene>
    <name evidence="9" type="primary">TBLA0D03160</name>
    <name evidence="9" type="ORF">TBLA_0D03160</name>
</gene>
<dbReference type="GeneID" id="14495852"/>
<dbReference type="GO" id="GO:0016192">
    <property type="term" value="P:vesicle-mediated transport"/>
    <property type="evidence" value="ECO:0007669"/>
    <property type="project" value="InterPro"/>
</dbReference>
<dbReference type="InterPro" id="IPR002553">
    <property type="entry name" value="Clathrin/coatomer_adapt-like_N"/>
</dbReference>
<protein>
    <recommendedName>
        <fullName evidence="6">AP complex subunit beta</fullName>
    </recommendedName>
</protein>
<dbReference type="Gene3D" id="1.25.10.10">
    <property type="entry name" value="Leucine-rich Repeat Variant"/>
    <property type="match status" value="1"/>
</dbReference>
<feature type="compositionally biased region" description="Low complexity" evidence="7">
    <location>
        <begin position="636"/>
        <end position="657"/>
    </location>
</feature>
<evidence type="ECO:0000313" key="9">
    <source>
        <dbReference type="EMBL" id="CCH60816.1"/>
    </source>
</evidence>
<keyword evidence="4 6" id="KW-0653">Protein transport</keyword>
<dbReference type="KEGG" id="tbl:TBLA_0D03160"/>
<evidence type="ECO:0000256" key="3">
    <source>
        <dbReference type="ARBA" id="ARBA00022448"/>
    </source>
</evidence>
<dbReference type="RefSeq" id="XP_004180335.1">
    <property type="nucleotide sequence ID" value="XM_004180287.1"/>
</dbReference>
<evidence type="ECO:0000256" key="6">
    <source>
        <dbReference type="PIRNR" id="PIRNR002291"/>
    </source>
</evidence>
<keyword evidence="5 6" id="KW-0472">Membrane</keyword>
<dbReference type="Pfam" id="PF01602">
    <property type="entry name" value="Adaptin_N"/>
    <property type="match status" value="1"/>
</dbReference>
<dbReference type="InterPro" id="IPR026739">
    <property type="entry name" value="AP_beta"/>
</dbReference>
<keyword evidence="10" id="KW-1185">Reference proteome</keyword>
<comment type="similarity">
    <text evidence="2 6">Belongs to the adaptor complexes large subunit family.</text>
</comment>
<evidence type="ECO:0000256" key="5">
    <source>
        <dbReference type="ARBA" id="ARBA00023136"/>
    </source>
</evidence>
<dbReference type="InterPro" id="IPR016342">
    <property type="entry name" value="AP_complex_bsu_1_2_4"/>
</dbReference>
<evidence type="ECO:0000256" key="2">
    <source>
        <dbReference type="ARBA" id="ARBA00006613"/>
    </source>
</evidence>
<evidence type="ECO:0000259" key="8">
    <source>
        <dbReference type="Pfam" id="PF01602"/>
    </source>
</evidence>
<sequence>MDQRIFARYKASELKNDLQGFDVKKSKNSALKRKNALKKIIANLTLGNYNEMVHMFPDIINYWKIEDDMEVREICHEYIRCLGPLKPKSAKEALPLILKDLNSKNEKLQLQALNTLISVPTSEFYNEVFQFTSDAINRKSQSSNVTKTAIFSLIQLDDIEHNQIFPFLERLLDILDNPNSRPAVQAACLKTLYTIHEKNNDMQFLCLKSNIVFNILSILSKLNEWDTVYALEHLPISAVPQTHSEALKMIEMTLPQLQHVNSSVALNAMKFIAYLLNYVDHINESIVHKCSNSVISLLDKPPELQFLVLRNVILLLLSREDSLLHIDVAYFFIDYHDPIYIKDTKLECLYLLANKDNLPIILNELSQYATDIDTQMSRKTIRAIGNLAVKLGDDSVDDSVDILLNLLEFGVDYVVEEIISVFRNILRKYPERFTDVIPNLIHYSNSVQEAESKNAMIWIITRYYNLLPNYLDNFSVFSSKIKDESLDVQFSILNSSVKFFVRSPSKETEKICIGILTICTEEINNADLRSRAFMYWRLLSMVQNDNSVSNETVKEIVDGELPLIELDTKLDSQILEELELDIGSISSIYLKPVSQIFRLNKSKYLPKSPALNASRRQLEVIEDSSSTYNHERFTPNRSFSDINRDSSSSPVRQSSVQNYNSPAETVNHLRGKMKLSSRSPSKLSRNPSKLIRRLSVRTGLGKNK</sequence>
<dbReference type="OMA" id="RIFARYK"/>
<dbReference type="eggNOG" id="KOG1061">
    <property type="taxonomic scope" value="Eukaryota"/>
</dbReference>
<comment type="subcellular location">
    <subcellularLocation>
        <location evidence="1">Endomembrane system</location>
    </subcellularLocation>
</comment>
<dbReference type="GO" id="GO:0030122">
    <property type="term" value="C:AP-2 adaptor complex"/>
    <property type="evidence" value="ECO:0007669"/>
    <property type="project" value="EnsemblFungi"/>
</dbReference>
<dbReference type="GO" id="GO:0030276">
    <property type="term" value="F:clathrin binding"/>
    <property type="evidence" value="ECO:0007669"/>
    <property type="project" value="InterPro"/>
</dbReference>
<evidence type="ECO:0000256" key="1">
    <source>
        <dbReference type="ARBA" id="ARBA00004308"/>
    </source>
</evidence>
<dbReference type="Proteomes" id="UP000002866">
    <property type="component" value="Chromosome 4"/>
</dbReference>
<dbReference type="PIRSF" id="PIRSF002291">
    <property type="entry name" value="AP_complex_beta"/>
    <property type="match status" value="1"/>
</dbReference>
<dbReference type="STRING" id="1071380.I2H364"/>
<dbReference type="EMBL" id="HE806319">
    <property type="protein sequence ID" value="CCH60816.1"/>
    <property type="molecule type" value="Genomic_DNA"/>
</dbReference>
<proteinExistence type="inferred from homology"/>
<dbReference type="HOGENOM" id="CLU_006320_4_4_1"/>
<reference evidence="9 10" key="1">
    <citation type="journal article" date="2011" name="Proc. Natl. Acad. Sci. U.S.A.">
        <title>Evolutionary erosion of yeast sex chromosomes by mating-type switching accidents.</title>
        <authorList>
            <person name="Gordon J.L."/>
            <person name="Armisen D."/>
            <person name="Proux-Wera E."/>
            <person name="Oheigeartaigh S.S."/>
            <person name="Byrne K.P."/>
            <person name="Wolfe K.H."/>
        </authorList>
    </citation>
    <scope>NUCLEOTIDE SEQUENCE [LARGE SCALE GENOMIC DNA]</scope>
    <source>
        <strain evidence="10">ATCC 34711 / CBS 6284 / DSM 70876 / NBRC 10599 / NRRL Y-10934 / UCD 77-7</strain>
    </source>
</reference>
<dbReference type="FunCoup" id="I2H364">
    <property type="interactions" value="125"/>
</dbReference>
<accession>I2H364</accession>
<dbReference type="InterPro" id="IPR011989">
    <property type="entry name" value="ARM-like"/>
</dbReference>
<dbReference type="OrthoDB" id="10254310at2759"/>
<dbReference type="SUPFAM" id="SSF48371">
    <property type="entry name" value="ARM repeat"/>
    <property type="match status" value="1"/>
</dbReference>
<keyword evidence="3 6" id="KW-0813">Transport</keyword>
<feature type="compositionally biased region" description="Low complexity" evidence="7">
    <location>
        <begin position="676"/>
        <end position="689"/>
    </location>
</feature>
<dbReference type="AlphaFoldDB" id="I2H364"/>